<feature type="domain" description="Cyclic nucleotide-binding" evidence="2">
    <location>
        <begin position="534"/>
        <end position="582"/>
    </location>
</feature>
<proteinExistence type="predicted"/>
<dbReference type="PANTHER" id="PTHR23011:SF28">
    <property type="entry name" value="CYCLIC NUCLEOTIDE-BINDING DOMAIN CONTAINING PROTEIN"/>
    <property type="match status" value="1"/>
</dbReference>
<dbReference type="CDD" id="cd00038">
    <property type="entry name" value="CAP_ED"/>
    <property type="match status" value="1"/>
</dbReference>
<feature type="region of interest" description="Disordered" evidence="1">
    <location>
        <begin position="165"/>
        <end position="234"/>
    </location>
</feature>
<dbReference type="AlphaFoldDB" id="A0AAD3HN12"/>
<feature type="compositionally biased region" description="Low complexity" evidence="1">
    <location>
        <begin position="185"/>
        <end position="205"/>
    </location>
</feature>
<name>A0AAD3HN12_9CHLO</name>
<dbReference type="Proteomes" id="UP001054857">
    <property type="component" value="Unassembled WGS sequence"/>
</dbReference>
<dbReference type="Gene3D" id="2.60.120.10">
    <property type="entry name" value="Jelly Rolls"/>
    <property type="match status" value="1"/>
</dbReference>
<dbReference type="InterPro" id="IPR018490">
    <property type="entry name" value="cNMP-bd_dom_sf"/>
</dbReference>
<dbReference type="PROSITE" id="PS50042">
    <property type="entry name" value="CNMP_BINDING_3"/>
    <property type="match status" value="1"/>
</dbReference>
<sequence>MHRPKNHSTYAGGDAVDRMEDNKNKFDKARRLLSRVMHRILKNTFQAWAAHARFERSAKELSAVVDPVADVLDKLPENRTPTDVQKLMPLVSKIDAYRQLHPPVRELLASYLQLAVLTERVELPRGPGDHTCLFSVVYGSVTAVTGDPADAALAAIRDFAITHLRDTAPPDPTSGSDTAPHTPHAGPSSSNFSYASSSSPTATTSAGGGSQPPRPHLSETPRCESTLSSATTATTTAATTTGYRASGGGADAASCVSASASFVTAATAVAAAAGASGGGAVAAEVSEQQLTSLGLYGAEGEGLQGAALERVRCGLWRTVVHIIHKLMRLQKAQALRELVALHAAALEDLAVAVGGKGAALAGSAKKAAAAAAAAAASGGGGGGAGGAAAASKLSASAAAGKGASSGGGDGCGGGVGAVVETPIPGVPEEAYLALLPALAALKTQVTAVETWQSFSGRELLCADEVGLAADVGGGGSGAGWAAGELPGRAIAAVTPRHRLVALVFVSREVYRRAMAMQSEISIRRAVDSCCRLPFLRHTPLKELYRLARHIHEAAFEPGEVILHQGRENGFLYFLIRGEVAVVLDLPHTSDPLALAGALVALGGSKPSPQQAQALAWHAAGGAPG</sequence>
<dbReference type="InterPro" id="IPR000595">
    <property type="entry name" value="cNMP-bd_dom"/>
</dbReference>
<gene>
    <name evidence="3" type="ORF">Agub_g7892</name>
</gene>
<evidence type="ECO:0000259" key="2">
    <source>
        <dbReference type="PROSITE" id="PS50042"/>
    </source>
</evidence>
<reference evidence="3 4" key="1">
    <citation type="journal article" date="2021" name="Sci. Rep.">
        <title>Genome sequencing of the multicellular alga Astrephomene provides insights into convergent evolution of germ-soma differentiation.</title>
        <authorList>
            <person name="Yamashita S."/>
            <person name="Yamamoto K."/>
            <person name="Matsuzaki R."/>
            <person name="Suzuki S."/>
            <person name="Yamaguchi H."/>
            <person name="Hirooka S."/>
            <person name="Minakuchi Y."/>
            <person name="Miyagishima S."/>
            <person name="Kawachi M."/>
            <person name="Toyoda A."/>
            <person name="Nozaki H."/>
        </authorList>
    </citation>
    <scope>NUCLEOTIDE SEQUENCE [LARGE SCALE GENOMIC DNA]</scope>
    <source>
        <strain evidence="3 4">NIES-4017</strain>
    </source>
</reference>
<accession>A0AAD3HN12</accession>
<dbReference type="EMBL" id="BMAR01000013">
    <property type="protein sequence ID" value="GFR46325.1"/>
    <property type="molecule type" value="Genomic_DNA"/>
</dbReference>
<evidence type="ECO:0000313" key="3">
    <source>
        <dbReference type="EMBL" id="GFR46325.1"/>
    </source>
</evidence>
<organism evidence="3 4">
    <name type="scientific">Astrephomene gubernaculifera</name>
    <dbReference type="NCBI Taxonomy" id="47775"/>
    <lineage>
        <taxon>Eukaryota</taxon>
        <taxon>Viridiplantae</taxon>
        <taxon>Chlorophyta</taxon>
        <taxon>core chlorophytes</taxon>
        <taxon>Chlorophyceae</taxon>
        <taxon>CS clade</taxon>
        <taxon>Chlamydomonadales</taxon>
        <taxon>Astrephomenaceae</taxon>
        <taxon>Astrephomene</taxon>
    </lineage>
</organism>
<dbReference type="InterPro" id="IPR014710">
    <property type="entry name" value="RmlC-like_jellyroll"/>
</dbReference>
<dbReference type="PANTHER" id="PTHR23011">
    <property type="entry name" value="CYCLIC NUCLEOTIDE-BINDING DOMAIN CONTAINING PROTEIN"/>
    <property type="match status" value="1"/>
</dbReference>
<evidence type="ECO:0000313" key="4">
    <source>
        <dbReference type="Proteomes" id="UP001054857"/>
    </source>
</evidence>
<feature type="non-terminal residue" evidence="3">
    <location>
        <position position="624"/>
    </location>
</feature>
<feature type="compositionally biased region" description="Low complexity" evidence="1">
    <location>
        <begin position="225"/>
        <end position="234"/>
    </location>
</feature>
<evidence type="ECO:0000256" key="1">
    <source>
        <dbReference type="SAM" id="MobiDB-lite"/>
    </source>
</evidence>
<protein>
    <recommendedName>
        <fullName evidence="2">Cyclic nucleotide-binding domain-containing protein</fullName>
    </recommendedName>
</protein>
<dbReference type="SUPFAM" id="SSF51206">
    <property type="entry name" value="cAMP-binding domain-like"/>
    <property type="match status" value="1"/>
</dbReference>
<keyword evidence="4" id="KW-1185">Reference proteome</keyword>
<comment type="caution">
    <text evidence="3">The sequence shown here is derived from an EMBL/GenBank/DDBJ whole genome shotgun (WGS) entry which is preliminary data.</text>
</comment>